<dbReference type="Gene3D" id="2.30.30.1190">
    <property type="match status" value="1"/>
</dbReference>
<dbReference type="PROSITE" id="PS50103">
    <property type="entry name" value="ZF_C3H1"/>
    <property type="match status" value="1"/>
</dbReference>
<accession>A0AA36DHA6</accession>
<evidence type="ECO:0000259" key="16">
    <source>
        <dbReference type="PROSITE" id="PS50174"/>
    </source>
</evidence>
<feature type="domain" description="C3H1-type" evidence="15">
    <location>
        <begin position="118"/>
        <end position="145"/>
    </location>
</feature>
<dbReference type="InterPro" id="IPR000467">
    <property type="entry name" value="G_patch_dom"/>
</dbReference>
<comment type="function">
    <text evidence="1">Transcription repressor.</text>
</comment>
<comment type="subcellular location">
    <subcellularLocation>
        <location evidence="2">Nucleus</location>
    </subcellularLocation>
</comment>
<dbReference type="InterPro" id="IPR036855">
    <property type="entry name" value="Znf_CCCH_sf"/>
</dbReference>
<evidence type="ECO:0000256" key="6">
    <source>
        <dbReference type="ARBA" id="ARBA00022771"/>
    </source>
</evidence>
<evidence type="ECO:0000256" key="9">
    <source>
        <dbReference type="ARBA" id="ARBA00023125"/>
    </source>
</evidence>
<name>A0AA36DHA6_9BILA</name>
<reference evidence="17" key="1">
    <citation type="submission" date="2023-06" db="EMBL/GenBank/DDBJ databases">
        <authorList>
            <person name="Delattre M."/>
        </authorList>
    </citation>
    <scope>NUCLEOTIDE SEQUENCE</scope>
    <source>
        <strain evidence="17">AF72</strain>
    </source>
</reference>
<evidence type="ECO:0000313" key="17">
    <source>
        <dbReference type="EMBL" id="CAJ0587636.1"/>
    </source>
</evidence>
<dbReference type="GO" id="GO:0005634">
    <property type="term" value="C:nucleus"/>
    <property type="evidence" value="ECO:0007669"/>
    <property type="project" value="UniProtKB-SubCell"/>
</dbReference>
<dbReference type="GO" id="GO:0008270">
    <property type="term" value="F:zinc ion binding"/>
    <property type="evidence" value="ECO:0007669"/>
    <property type="project" value="UniProtKB-KW"/>
</dbReference>
<dbReference type="CDD" id="cd20384">
    <property type="entry name" value="Tudor_ZGPAT"/>
    <property type="match status" value="1"/>
</dbReference>
<feature type="coiled-coil region" evidence="13">
    <location>
        <begin position="23"/>
        <end position="50"/>
    </location>
</feature>
<evidence type="ECO:0000256" key="2">
    <source>
        <dbReference type="ARBA" id="ARBA00004123"/>
    </source>
</evidence>
<evidence type="ECO:0000256" key="11">
    <source>
        <dbReference type="ARBA" id="ARBA00023242"/>
    </source>
</evidence>
<gene>
    <name evidence="17" type="ORF">MSPICULIGERA_LOCUS25592</name>
</gene>
<evidence type="ECO:0000259" key="15">
    <source>
        <dbReference type="PROSITE" id="PS50103"/>
    </source>
</evidence>
<keyword evidence="18" id="KW-1185">Reference proteome</keyword>
<keyword evidence="10" id="KW-0804">Transcription</keyword>
<evidence type="ECO:0000313" key="18">
    <source>
        <dbReference type="Proteomes" id="UP001177023"/>
    </source>
</evidence>
<dbReference type="PANTHER" id="PTHR46297:SF1">
    <property type="entry name" value="ZINC FINGER CCCH-TYPE WITH G PATCH DOMAIN-CONTAINING PROTEIN"/>
    <property type="match status" value="1"/>
</dbReference>
<dbReference type="EMBL" id="CATQJA010002710">
    <property type="protein sequence ID" value="CAJ0587636.1"/>
    <property type="molecule type" value="Genomic_DNA"/>
</dbReference>
<feature type="coiled-coil region" evidence="13">
    <location>
        <begin position="367"/>
        <end position="394"/>
    </location>
</feature>
<dbReference type="InterPro" id="IPR041367">
    <property type="entry name" value="Znf-CCCH_4"/>
</dbReference>
<keyword evidence="5 12" id="KW-0479">Metal-binding</keyword>
<evidence type="ECO:0000256" key="14">
    <source>
        <dbReference type="SAM" id="MobiDB-lite"/>
    </source>
</evidence>
<dbReference type="SMART" id="SM00443">
    <property type="entry name" value="G_patch"/>
    <property type="match status" value="1"/>
</dbReference>
<evidence type="ECO:0000256" key="5">
    <source>
        <dbReference type="ARBA" id="ARBA00022723"/>
    </source>
</evidence>
<keyword evidence="4" id="KW-0678">Repressor</keyword>
<evidence type="ECO:0000256" key="12">
    <source>
        <dbReference type="PROSITE-ProRule" id="PRU00723"/>
    </source>
</evidence>
<organism evidence="17 18">
    <name type="scientific">Mesorhabditis spiculigera</name>
    <dbReference type="NCBI Taxonomy" id="96644"/>
    <lineage>
        <taxon>Eukaryota</taxon>
        <taxon>Metazoa</taxon>
        <taxon>Ecdysozoa</taxon>
        <taxon>Nematoda</taxon>
        <taxon>Chromadorea</taxon>
        <taxon>Rhabditida</taxon>
        <taxon>Rhabditina</taxon>
        <taxon>Rhabditomorpha</taxon>
        <taxon>Rhabditoidea</taxon>
        <taxon>Rhabditidae</taxon>
        <taxon>Mesorhabditinae</taxon>
        <taxon>Mesorhabditis</taxon>
    </lineage>
</organism>
<keyword evidence="8" id="KW-0805">Transcription regulation</keyword>
<feature type="compositionally biased region" description="Basic and acidic residues" evidence="14">
    <location>
        <begin position="425"/>
        <end position="443"/>
    </location>
</feature>
<evidence type="ECO:0000256" key="8">
    <source>
        <dbReference type="ARBA" id="ARBA00023015"/>
    </source>
</evidence>
<feature type="region of interest" description="Disordered" evidence="14">
    <location>
        <begin position="421"/>
        <end position="443"/>
    </location>
</feature>
<feature type="domain" description="G-patch" evidence="16">
    <location>
        <begin position="258"/>
        <end position="304"/>
    </location>
</feature>
<dbReference type="PROSITE" id="PS50174">
    <property type="entry name" value="G_PATCH"/>
    <property type="match status" value="1"/>
</dbReference>
<dbReference type="SMART" id="SM00356">
    <property type="entry name" value="ZnF_C3H1"/>
    <property type="match status" value="1"/>
</dbReference>
<evidence type="ECO:0000256" key="13">
    <source>
        <dbReference type="SAM" id="Coils"/>
    </source>
</evidence>
<dbReference type="GO" id="GO:0000978">
    <property type="term" value="F:RNA polymerase II cis-regulatory region sequence-specific DNA binding"/>
    <property type="evidence" value="ECO:0007669"/>
    <property type="project" value="TreeGrafter"/>
</dbReference>
<dbReference type="SUPFAM" id="SSF90229">
    <property type="entry name" value="CCCH zinc finger"/>
    <property type="match status" value="1"/>
</dbReference>
<proteinExistence type="predicted"/>
<evidence type="ECO:0000256" key="10">
    <source>
        <dbReference type="ARBA" id="ARBA00023163"/>
    </source>
</evidence>
<comment type="caution">
    <text evidence="17">The sequence shown here is derived from an EMBL/GenBank/DDBJ whole genome shotgun (WGS) entry which is preliminary data.</text>
</comment>
<keyword evidence="7 12" id="KW-0862">Zinc</keyword>
<dbReference type="PANTHER" id="PTHR46297">
    <property type="entry name" value="ZINC FINGER CCCH-TYPE WITH G PATCH DOMAIN-CONTAINING PROTEIN"/>
    <property type="match status" value="1"/>
</dbReference>
<keyword evidence="9" id="KW-0238">DNA-binding</keyword>
<sequence>MAELAAYREQLDEITRQQAADPGAGLEEEANDLRELIALLEAEAQDEAGEGPSTAPEPQQDEEFTAYLEALLGQRCMAPFSGASLRIPQHAAIIFEFDSSVPAGEDFNVRILYSHPMIQAMSPCKAFLQNRCKFGEKCRFSHGESIPFSQLEDYEEPEFESLQPGSLVLAKIDDLWEAARVVDLDKESEMAVRLLQSQRETRVSFAESVPLPYTEVQQTKEEAIEVPSSVLDSVDHFSELKGLKHGNVTVGELGNWQGGGFGLKLMQKMGYKLGQGLGKQSDGIVHAIQATIMPKKKSVDYVFRNKDKNRVVDGKKAHERIGKQLQLSTGIEADIFEFLNRRFDAGPQLSAEEAIRKERKQLSEASESSLLSNILDAERKLKDLKSKKVKLEQGIFRNRTDKATVGRLQASLDQVIRDISSAEGSHQRVQGERDSRQRKKDLF</sequence>
<dbReference type="AlphaFoldDB" id="A0AA36DHA6"/>
<dbReference type="Proteomes" id="UP001177023">
    <property type="component" value="Unassembled WGS sequence"/>
</dbReference>
<evidence type="ECO:0000256" key="3">
    <source>
        <dbReference type="ARBA" id="ARBA00022414"/>
    </source>
</evidence>
<keyword evidence="6 12" id="KW-0863">Zinc-finger</keyword>
<protein>
    <recommendedName>
        <fullName evidence="3">Zinc finger CCCH-type with G patch domain-containing protein</fullName>
    </recommendedName>
</protein>
<evidence type="ECO:0000256" key="4">
    <source>
        <dbReference type="ARBA" id="ARBA00022491"/>
    </source>
</evidence>
<dbReference type="Pfam" id="PF01585">
    <property type="entry name" value="G-patch"/>
    <property type="match status" value="1"/>
</dbReference>
<feature type="zinc finger region" description="C3H1-type" evidence="12">
    <location>
        <begin position="118"/>
        <end position="145"/>
    </location>
</feature>
<evidence type="ECO:0000256" key="7">
    <source>
        <dbReference type="ARBA" id="ARBA00022833"/>
    </source>
</evidence>
<dbReference type="GO" id="GO:0001227">
    <property type="term" value="F:DNA-binding transcription repressor activity, RNA polymerase II-specific"/>
    <property type="evidence" value="ECO:0007669"/>
    <property type="project" value="TreeGrafter"/>
</dbReference>
<feature type="non-terminal residue" evidence="17">
    <location>
        <position position="1"/>
    </location>
</feature>
<dbReference type="InterPro" id="IPR000571">
    <property type="entry name" value="Znf_CCCH"/>
</dbReference>
<keyword evidence="11" id="KW-0539">Nucleus</keyword>
<evidence type="ECO:0000256" key="1">
    <source>
        <dbReference type="ARBA" id="ARBA00004062"/>
    </source>
</evidence>
<keyword evidence="13" id="KW-0175">Coiled coil</keyword>
<dbReference type="Pfam" id="PF18044">
    <property type="entry name" value="zf-CCCH_4"/>
    <property type="match status" value="1"/>
</dbReference>